<name>A0ABS6YC75_9BACT</name>
<keyword evidence="2" id="KW-1133">Transmembrane helix</keyword>
<feature type="transmembrane region" description="Helical" evidence="2">
    <location>
        <begin position="644"/>
        <end position="663"/>
    </location>
</feature>
<keyword evidence="2" id="KW-0472">Membrane</keyword>
<keyword evidence="1" id="KW-0175">Coiled coil</keyword>
<evidence type="ECO:0000313" key="3">
    <source>
        <dbReference type="EMBL" id="MBW4769163.1"/>
    </source>
</evidence>
<gene>
    <name evidence="3" type="ORF">KZO38_05245</name>
</gene>
<keyword evidence="2" id="KW-0812">Transmembrane</keyword>
<dbReference type="RefSeq" id="WP_219480767.1">
    <property type="nucleotide sequence ID" value="NZ_JAHXCT010000003.1"/>
</dbReference>
<comment type="caution">
    <text evidence="3">The sequence shown here is derived from an EMBL/GenBank/DDBJ whole genome shotgun (WGS) entry which is preliminary data.</text>
</comment>
<proteinExistence type="predicted"/>
<evidence type="ECO:0000256" key="1">
    <source>
        <dbReference type="SAM" id="Coils"/>
    </source>
</evidence>
<organism evidence="3 4">
    <name type="scientific">Hoylesella nanceiensis</name>
    <dbReference type="NCBI Taxonomy" id="425941"/>
    <lineage>
        <taxon>Bacteria</taxon>
        <taxon>Pseudomonadati</taxon>
        <taxon>Bacteroidota</taxon>
        <taxon>Bacteroidia</taxon>
        <taxon>Bacteroidales</taxon>
        <taxon>Prevotellaceae</taxon>
        <taxon>Hoylesella</taxon>
    </lineage>
</organism>
<dbReference type="Proteomes" id="UP000788426">
    <property type="component" value="Unassembled WGS sequence"/>
</dbReference>
<keyword evidence="4" id="KW-1185">Reference proteome</keyword>
<evidence type="ECO:0000256" key="2">
    <source>
        <dbReference type="SAM" id="Phobius"/>
    </source>
</evidence>
<feature type="coiled-coil region" evidence="1">
    <location>
        <begin position="668"/>
        <end position="737"/>
    </location>
</feature>
<dbReference type="EMBL" id="JAHXCT010000003">
    <property type="protein sequence ID" value="MBW4769163.1"/>
    <property type="molecule type" value="Genomic_DNA"/>
</dbReference>
<feature type="coiled-coil region" evidence="1">
    <location>
        <begin position="884"/>
        <end position="923"/>
    </location>
</feature>
<evidence type="ECO:0000313" key="4">
    <source>
        <dbReference type="Proteomes" id="UP000788426"/>
    </source>
</evidence>
<reference evidence="3 4" key="1">
    <citation type="submission" date="2021-07" db="EMBL/GenBank/DDBJ databases">
        <title>Genomic diversity and antimicrobial resistance of Prevotella spp. isolated from chronic lung disease airways.</title>
        <authorList>
            <person name="Webb K.A."/>
            <person name="Olagoke O.S."/>
            <person name="Baird T."/>
            <person name="Neill J."/>
            <person name="Pham A."/>
            <person name="Wells T.J."/>
            <person name="Ramsay K.A."/>
            <person name="Bell S.C."/>
            <person name="Sarovich D.S."/>
            <person name="Price E.P."/>
        </authorList>
    </citation>
    <scope>NUCLEOTIDE SEQUENCE [LARGE SCALE GENOMIC DNA]</scope>
    <source>
        <strain evidence="3 4">SCHI0011.S.12</strain>
    </source>
</reference>
<protein>
    <submittedName>
        <fullName evidence="3">Uncharacterized protein</fullName>
    </submittedName>
</protein>
<sequence>MKLKSLYNPIARFVEQISGATKLKRGAIKVVLSFFLTIIFIACNEQNHNLQLGEIEQSFDEQLVSISQENDSVSWIGSAEGDVWRISAHTKQHFDISDDRIYKVVVQPLPNNDTLCWIGIRNKGLQKWKLSQGKLHYISSYPIPFKGVNYSVYDIISTQNKLLVATSNGLFCLPFNSEGNALQRLYPTKTDPSCVGPKVIRKLAQYNNNTVVAASQSGLLVIDLPTNHVSALHAQQDVKYIHIKNDTLYTLLNHSLVKEGIKGQVFKSVSLDFSPAVYTQIDNTHYLIGNKTIAISKDLDNFITIPLRRKVPTLCSNILTIGARNGFMTLVTENALWRIPHHLSVFNDNGAITTACSDENNSYFINAQNEVYCRKNNELSAKKIYTLPASETVLQLHSNHKQLFYTTANNSVKTISLSSSYIKNQLFVRPSTLYQSCAKITTSYLFSDDKQTKLYLGVQDSAFIIDPKGTIEPLNNFQNKYVIAFLSKDNNAHLYIATLNNGLFYGTNNKLVPISSNDSTGALRDFIVTDEHNPRFIGATNRLVFMQNSNEQKHIKGIKKLLYVNDTLFYAVLNNGILPLTRKGNSLKVHHVLYPDIQFEAAACNVVKQQLQLGSAIGVLLLDAETGDNAKWLYFDSSVPSMRILLIIAAFALLTLISAVIIMKNRGQNSAELNLESKEILLQRLKDLEAMFDLLERSDRGNIEQLRNDLDAITLSARKANKQLTAVSQRIMQLNRNTAMLLPKKLQSQITQITTINAFERNTLTLESQNALASDNLETIKDQVQKNQPWIQQTMAIIETLALYKSTMARVAPINGITTEVQNDITLTEKALIKEPLSTTLGYFKQLSEHYEWLMGSESLPALVDYLDGLFVRLNDLSPQSNIVAAIEKELKEIELTLKNTDREQVLVNIKRITKVIEQLEELKKLSNSMENYVTIRQYVIQNNKEKAVPKQAFQLENEVAQRASNEVEAIKESVNKVLKGLEQTDIYIVHDVLNLNRKDSQTAQVLALLLANAKVKRTLIAGMLGLYGNFNPVISRLINGKLKPNKEQLTEYIQHTPATLVQGILALIDKSEA</sequence>
<accession>A0ABS6YC75</accession>